<organism evidence="7 8">
    <name type="scientific">Aphidius gifuensis</name>
    <name type="common">Parasitoid wasp</name>
    <dbReference type="NCBI Taxonomy" id="684658"/>
    <lineage>
        <taxon>Eukaryota</taxon>
        <taxon>Metazoa</taxon>
        <taxon>Ecdysozoa</taxon>
        <taxon>Arthropoda</taxon>
        <taxon>Hexapoda</taxon>
        <taxon>Insecta</taxon>
        <taxon>Pterygota</taxon>
        <taxon>Neoptera</taxon>
        <taxon>Endopterygota</taxon>
        <taxon>Hymenoptera</taxon>
        <taxon>Apocrita</taxon>
        <taxon>Ichneumonoidea</taxon>
        <taxon>Braconidae</taxon>
        <taxon>Aphidiinae</taxon>
        <taxon>Aphidius</taxon>
    </lineage>
</organism>
<evidence type="ECO:0000256" key="2">
    <source>
        <dbReference type="ARBA" id="ARBA00022692"/>
    </source>
</evidence>
<comment type="subcellular location">
    <subcellularLocation>
        <location evidence="1">Membrane</location>
        <topology evidence="1">Multi-pass membrane protein</topology>
    </subcellularLocation>
</comment>
<feature type="transmembrane region" description="Helical" evidence="5">
    <location>
        <begin position="452"/>
        <end position="476"/>
    </location>
</feature>
<dbReference type="Pfam" id="PF00083">
    <property type="entry name" value="Sugar_tr"/>
    <property type="match status" value="1"/>
</dbReference>
<evidence type="ECO:0000256" key="3">
    <source>
        <dbReference type="ARBA" id="ARBA00022989"/>
    </source>
</evidence>
<keyword evidence="8" id="KW-1185">Reference proteome</keyword>
<keyword evidence="3 5" id="KW-1133">Transmembrane helix</keyword>
<evidence type="ECO:0000256" key="5">
    <source>
        <dbReference type="SAM" id="Phobius"/>
    </source>
</evidence>
<dbReference type="Proteomes" id="UP000639338">
    <property type="component" value="Unassembled WGS sequence"/>
</dbReference>
<feature type="transmembrane region" description="Helical" evidence="5">
    <location>
        <begin position="428"/>
        <end position="446"/>
    </location>
</feature>
<feature type="transmembrane region" description="Helical" evidence="5">
    <location>
        <begin position="402"/>
        <end position="421"/>
    </location>
</feature>
<evidence type="ECO:0000313" key="8">
    <source>
        <dbReference type="Proteomes" id="UP000639338"/>
    </source>
</evidence>
<evidence type="ECO:0000256" key="4">
    <source>
        <dbReference type="ARBA" id="ARBA00023136"/>
    </source>
</evidence>
<dbReference type="InterPro" id="IPR036259">
    <property type="entry name" value="MFS_trans_sf"/>
</dbReference>
<dbReference type="PROSITE" id="PS50850">
    <property type="entry name" value="MFS"/>
    <property type="match status" value="1"/>
</dbReference>
<dbReference type="EMBL" id="JACMRX010000004">
    <property type="protein sequence ID" value="KAF7991295.1"/>
    <property type="molecule type" value="Genomic_DNA"/>
</dbReference>
<dbReference type="AlphaFoldDB" id="A0A835CSI7"/>
<dbReference type="InterPro" id="IPR005828">
    <property type="entry name" value="MFS_sugar_transport-like"/>
</dbReference>
<keyword evidence="2 5" id="KW-0812">Transmembrane</keyword>
<protein>
    <recommendedName>
        <fullName evidence="6">Major facilitator superfamily (MFS) profile domain-containing protein</fullName>
    </recommendedName>
</protein>
<feature type="transmembrane region" description="Helical" evidence="5">
    <location>
        <begin position="370"/>
        <end position="390"/>
    </location>
</feature>
<feature type="transmembrane region" description="Helical" evidence="5">
    <location>
        <begin position="34"/>
        <end position="55"/>
    </location>
</feature>
<dbReference type="OrthoDB" id="6884957at2759"/>
<feature type="transmembrane region" description="Helical" evidence="5">
    <location>
        <begin position="229"/>
        <end position="246"/>
    </location>
</feature>
<dbReference type="PANTHER" id="PTHR24064">
    <property type="entry name" value="SOLUTE CARRIER FAMILY 22 MEMBER"/>
    <property type="match status" value="1"/>
</dbReference>
<dbReference type="GO" id="GO:0016020">
    <property type="term" value="C:membrane"/>
    <property type="evidence" value="ECO:0007669"/>
    <property type="project" value="UniProtKB-SubCell"/>
</dbReference>
<feature type="transmembrane region" description="Helical" evidence="5">
    <location>
        <begin position="258"/>
        <end position="276"/>
    </location>
</feature>
<sequence length="598" mass="67272">MTMAVEKKKGDEGETRPKIETFDDILPYVGEAGLYQFILFILLLPFTFVYAFLYFTQFFLTLVPNEHWCNVPELNEWNLTDHEKIRLSIPLANAEELGTEGSPLFSRCHMYAVNFTEVMISGIKTPDSTWPIKKCDNGWSFNYTGVPYASIAAELEWVCDKTYLSSAAQSAFFIGSIIGGFIFGYIADRYGRIPALVSCNAVGFFASVATAFCNSFWSFALARMVVGTSFDNCFNILFIITIEYVGPKYRTLVANMSFGIYFAIAASVLPWIAYWIADWRVLSVVTALPLATAFFGPWIAPESARWYLMAGKTDKAIEMLKKFEKMNGKTVAPEIYEEFEKSCNALLEKDKKRQNYTVLDLFKKPRLARITVVLVIYWLLMILVFDGHVWNMKLLHPDVFTSFSLAALTELPAALLLALFLDRWGRRWMGFSSMFICGIFSFVAIFTPEGSITVAMAIFARLGVNIAANIGFQYAAEMLPTVVRAQGVSLIHIIGYFAHIIGPYVIYLADIKKELPLIALGVVSMIDAFLTLTLPETLGQDLPESLQEGNDFGKEQSFWWIPCLSASHEKRKKYRRKIGAVNAGYNPGSLGTIDSTRL</sequence>
<feature type="transmembrane region" description="Helical" evidence="5">
    <location>
        <begin position="167"/>
        <end position="186"/>
    </location>
</feature>
<dbReference type="InterPro" id="IPR020846">
    <property type="entry name" value="MFS_dom"/>
</dbReference>
<dbReference type="SUPFAM" id="SSF103473">
    <property type="entry name" value="MFS general substrate transporter"/>
    <property type="match status" value="1"/>
</dbReference>
<comment type="caution">
    <text evidence="7">The sequence shown here is derived from an EMBL/GenBank/DDBJ whole genome shotgun (WGS) entry which is preliminary data.</text>
</comment>
<name>A0A835CSI7_APHGI</name>
<feature type="domain" description="Major facilitator superfamily (MFS) profile" evidence="6">
    <location>
        <begin position="110"/>
        <end position="539"/>
    </location>
</feature>
<dbReference type="InterPro" id="IPR005829">
    <property type="entry name" value="Sugar_transporter_CS"/>
</dbReference>
<evidence type="ECO:0000256" key="1">
    <source>
        <dbReference type="ARBA" id="ARBA00004141"/>
    </source>
</evidence>
<evidence type="ECO:0000259" key="6">
    <source>
        <dbReference type="PROSITE" id="PS50850"/>
    </source>
</evidence>
<proteinExistence type="predicted"/>
<feature type="transmembrane region" description="Helical" evidence="5">
    <location>
        <begin position="282"/>
        <end position="300"/>
    </location>
</feature>
<dbReference type="Gene3D" id="1.20.1250.20">
    <property type="entry name" value="MFS general substrate transporter like domains"/>
    <property type="match status" value="1"/>
</dbReference>
<evidence type="ECO:0000313" key="7">
    <source>
        <dbReference type="EMBL" id="KAF7991295.1"/>
    </source>
</evidence>
<gene>
    <name evidence="7" type="ORF">HCN44_002857</name>
</gene>
<feature type="transmembrane region" description="Helical" evidence="5">
    <location>
        <begin position="193"/>
        <end position="217"/>
    </location>
</feature>
<dbReference type="PROSITE" id="PS00216">
    <property type="entry name" value="SUGAR_TRANSPORT_1"/>
    <property type="match status" value="1"/>
</dbReference>
<feature type="transmembrane region" description="Helical" evidence="5">
    <location>
        <begin position="488"/>
        <end position="509"/>
    </location>
</feature>
<dbReference type="GO" id="GO:0022857">
    <property type="term" value="F:transmembrane transporter activity"/>
    <property type="evidence" value="ECO:0007669"/>
    <property type="project" value="InterPro"/>
</dbReference>
<accession>A0A835CSI7</accession>
<keyword evidence="4 5" id="KW-0472">Membrane</keyword>
<reference evidence="7 8" key="1">
    <citation type="submission" date="2020-08" db="EMBL/GenBank/DDBJ databases">
        <title>Aphidius gifuensis genome sequencing and assembly.</title>
        <authorList>
            <person name="Du Z."/>
        </authorList>
    </citation>
    <scope>NUCLEOTIDE SEQUENCE [LARGE SCALE GENOMIC DNA]</scope>
    <source>
        <strain evidence="7">YNYX2018</strain>
        <tissue evidence="7">Adults</tissue>
    </source>
</reference>